<dbReference type="Pfam" id="PF01930">
    <property type="entry name" value="Cas_Cas4"/>
    <property type="match status" value="1"/>
</dbReference>
<dbReference type="InterPro" id="IPR022765">
    <property type="entry name" value="Dna2/Cas4_DUF83"/>
</dbReference>
<evidence type="ECO:0000259" key="1">
    <source>
        <dbReference type="Pfam" id="PF01930"/>
    </source>
</evidence>
<comment type="caution">
    <text evidence="2">The sequence shown here is derived from an EMBL/GenBank/DDBJ whole genome shotgun (WGS) entry which is preliminary data.</text>
</comment>
<organism evidence="2 3">
    <name type="scientific">Candidatus Spyradosoma merdigallinarum</name>
    <dbReference type="NCBI Taxonomy" id="2840950"/>
    <lineage>
        <taxon>Bacteria</taxon>
        <taxon>Pseudomonadati</taxon>
        <taxon>Verrucomicrobiota</taxon>
        <taxon>Opitutia</taxon>
        <taxon>Opitutia incertae sedis</taxon>
        <taxon>Candidatus Spyradosoma</taxon>
    </lineage>
</organism>
<accession>A0A9D1T1C8</accession>
<name>A0A9D1T1C8_9BACT</name>
<dbReference type="Gene3D" id="3.90.320.10">
    <property type="match status" value="1"/>
</dbReference>
<reference evidence="2" key="2">
    <citation type="journal article" date="2021" name="PeerJ">
        <title>Extensive microbial diversity within the chicken gut microbiome revealed by metagenomics and culture.</title>
        <authorList>
            <person name="Gilroy R."/>
            <person name="Ravi A."/>
            <person name="Getino M."/>
            <person name="Pursley I."/>
            <person name="Horton D.L."/>
            <person name="Alikhan N.F."/>
            <person name="Baker D."/>
            <person name="Gharbi K."/>
            <person name="Hall N."/>
            <person name="Watson M."/>
            <person name="Adriaenssens E.M."/>
            <person name="Foster-Nyarko E."/>
            <person name="Jarju S."/>
            <person name="Secka A."/>
            <person name="Antonio M."/>
            <person name="Oren A."/>
            <person name="Chaudhuri R.R."/>
            <person name="La Ragione R."/>
            <person name="Hildebrand F."/>
            <person name="Pallen M.J."/>
        </authorList>
    </citation>
    <scope>NUCLEOTIDE SEQUENCE</scope>
    <source>
        <strain evidence="2">10669</strain>
    </source>
</reference>
<proteinExistence type="predicted"/>
<gene>
    <name evidence="2" type="primary">cas4</name>
    <name evidence="2" type="ORF">IAC75_06355</name>
</gene>
<dbReference type="InterPro" id="IPR027616">
    <property type="entry name" value="Cas4_PREFRAN"/>
</dbReference>
<sequence>METYLTMTQINDFIFCPRSIYFHDIFRENTDAEFYRQTPQKRGLAAHEAIDAGTYSSRADVLAGTTVYCEKYKLVGRIDIFDTATGTLTERKYSVTALYDGFVFQLYAQMFALREMGCDVRALRLYSKKDNKIYPVPLPGHEETARFERTLEELRAFSPEKQISQNPKKCARCIYAPLCDIAPTE</sequence>
<dbReference type="InterPro" id="IPR011604">
    <property type="entry name" value="PDDEXK-like_dom_sf"/>
</dbReference>
<feature type="domain" description="DUF83" evidence="1">
    <location>
        <begin position="7"/>
        <end position="179"/>
    </location>
</feature>
<evidence type="ECO:0000313" key="2">
    <source>
        <dbReference type="EMBL" id="HIV04748.1"/>
    </source>
</evidence>
<dbReference type="EMBL" id="DVOG01000169">
    <property type="protein sequence ID" value="HIV04748.1"/>
    <property type="molecule type" value="Genomic_DNA"/>
</dbReference>
<evidence type="ECO:0000313" key="3">
    <source>
        <dbReference type="Proteomes" id="UP000886812"/>
    </source>
</evidence>
<protein>
    <submittedName>
        <fullName evidence="2">Type V CRISPR-associated protein Cas4</fullName>
    </submittedName>
</protein>
<reference evidence="2" key="1">
    <citation type="submission" date="2020-10" db="EMBL/GenBank/DDBJ databases">
        <authorList>
            <person name="Gilroy R."/>
        </authorList>
    </citation>
    <scope>NUCLEOTIDE SEQUENCE</scope>
    <source>
        <strain evidence="2">10669</strain>
    </source>
</reference>
<dbReference type="Proteomes" id="UP000886812">
    <property type="component" value="Unassembled WGS sequence"/>
</dbReference>
<dbReference type="AlphaFoldDB" id="A0A9D1T1C8"/>
<dbReference type="NCBIfam" id="TIGR04328">
    <property type="entry name" value="cas4_PREFRAN"/>
    <property type="match status" value="1"/>
</dbReference>